<feature type="compositionally biased region" description="Polar residues" evidence="1">
    <location>
        <begin position="237"/>
        <end position="250"/>
    </location>
</feature>
<accession>A0AAV2YSZ2</accession>
<name>A0AAV2YSZ2_9STRA</name>
<dbReference type="Proteomes" id="UP001146120">
    <property type="component" value="Unassembled WGS sequence"/>
</dbReference>
<feature type="region of interest" description="Disordered" evidence="1">
    <location>
        <begin position="55"/>
        <end position="74"/>
    </location>
</feature>
<reference evidence="2" key="1">
    <citation type="submission" date="2022-11" db="EMBL/GenBank/DDBJ databases">
        <authorList>
            <person name="Morgan W.R."/>
            <person name="Tartar A."/>
        </authorList>
    </citation>
    <scope>NUCLEOTIDE SEQUENCE</scope>
    <source>
        <strain evidence="2">ARSEF 373</strain>
    </source>
</reference>
<feature type="compositionally biased region" description="Polar residues" evidence="1">
    <location>
        <begin position="137"/>
        <end position="161"/>
    </location>
</feature>
<dbReference type="AlphaFoldDB" id="A0AAV2YSZ2"/>
<comment type="caution">
    <text evidence="2">The sequence shown here is derived from an EMBL/GenBank/DDBJ whole genome shotgun (WGS) entry which is preliminary data.</text>
</comment>
<feature type="region of interest" description="Disordered" evidence="1">
    <location>
        <begin position="114"/>
        <end position="182"/>
    </location>
</feature>
<protein>
    <submittedName>
        <fullName evidence="2">Uncharacterized protein</fullName>
    </submittedName>
</protein>
<evidence type="ECO:0000256" key="1">
    <source>
        <dbReference type="SAM" id="MobiDB-lite"/>
    </source>
</evidence>
<evidence type="ECO:0000313" key="2">
    <source>
        <dbReference type="EMBL" id="DAZ98045.1"/>
    </source>
</evidence>
<evidence type="ECO:0000313" key="3">
    <source>
        <dbReference type="Proteomes" id="UP001146120"/>
    </source>
</evidence>
<reference evidence="2" key="2">
    <citation type="journal article" date="2023" name="Microbiol Resour">
        <title>Decontamination and Annotation of the Draft Genome Sequence of the Oomycete Lagenidium giganteum ARSEF 373.</title>
        <authorList>
            <person name="Morgan W.R."/>
            <person name="Tartar A."/>
        </authorList>
    </citation>
    <scope>NUCLEOTIDE SEQUENCE</scope>
    <source>
        <strain evidence="2">ARSEF 373</strain>
    </source>
</reference>
<gene>
    <name evidence="2" type="ORF">N0F65_004535</name>
</gene>
<sequence>MNNGLHHVATASFFPTTTELASGLQWFREHPVLAAAAATAVSVITYWSATEASTLVEDEEGSKDTGSRSSSRKLHAQCEGKLTAAVSWCDEHGGSLTQVFEELRVDDELDANRRARRRSLGDQDDDSRHGGEPGSKYGSTTDTTLSASPTASEMAARSQQAAARPEMEPPLLARVKDEPVTPTELDLQTESPQWGWYVAITPPQDHVHPHLPRAVAPPVGRAAATGHMAGPSLMRTPVSSLRRSTSGRIP</sequence>
<feature type="region of interest" description="Disordered" evidence="1">
    <location>
        <begin position="218"/>
        <end position="250"/>
    </location>
</feature>
<proteinExistence type="predicted"/>
<keyword evidence="3" id="KW-1185">Reference proteome</keyword>
<organism evidence="2 3">
    <name type="scientific">Lagenidium giganteum</name>
    <dbReference type="NCBI Taxonomy" id="4803"/>
    <lineage>
        <taxon>Eukaryota</taxon>
        <taxon>Sar</taxon>
        <taxon>Stramenopiles</taxon>
        <taxon>Oomycota</taxon>
        <taxon>Peronosporomycetes</taxon>
        <taxon>Pythiales</taxon>
        <taxon>Pythiaceae</taxon>
    </lineage>
</organism>
<dbReference type="EMBL" id="DAKRPA010000118">
    <property type="protein sequence ID" value="DAZ98045.1"/>
    <property type="molecule type" value="Genomic_DNA"/>
</dbReference>